<evidence type="ECO:0000256" key="3">
    <source>
        <dbReference type="ARBA" id="ARBA00023002"/>
    </source>
</evidence>
<proteinExistence type="predicted"/>
<keyword evidence="2" id="KW-0274">FAD</keyword>
<evidence type="ECO:0000256" key="1">
    <source>
        <dbReference type="ARBA" id="ARBA00022630"/>
    </source>
</evidence>
<evidence type="ECO:0000313" key="6">
    <source>
        <dbReference type="Proteomes" id="UP000550260"/>
    </source>
</evidence>
<sequence length="293" mass="30009">MKPAPFDHIRATSVEHAVAVLAENGDSARVLAGGQSLVPLLATRRIQPALLVDINGLADLAYIRTGDGHVEIGALTRNRVVETSPVVANAAPLIVEALHHSGHVTIRNRSTIGGSASYAHPAGENPAALLTLGASVVLTGPAGRRILPVAEFFRGPHRTCAAPDELLTAVRVPVSPPGTRVAVAELARRHGDFALVAVLAALRLDGAGRIAAASIGIGGAGPTPVRAAGAERLLVGEAPSAELLRAAGAAAAAEVDPPADVHAPAAYRRRVTDVMTQRCLTRALPPVERISAA</sequence>
<dbReference type="Gene3D" id="3.30.465.10">
    <property type="match status" value="1"/>
</dbReference>
<dbReference type="SUPFAM" id="SSF56176">
    <property type="entry name" value="FAD-binding/transporter-associated domain-like"/>
    <property type="match status" value="1"/>
</dbReference>
<protein>
    <submittedName>
        <fullName evidence="5">Xanthine dehydrogenase family protein subunit M</fullName>
    </submittedName>
</protein>
<evidence type="ECO:0000313" key="5">
    <source>
        <dbReference type="EMBL" id="MBB2505219.1"/>
    </source>
</evidence>
<comment type="caution">
    <text evidence="5">The sequence shown here is derived from an EMBL/GenBank/DDBJ whole genome shotgun (WGS) entry which is preliminary data.</text>
</comment>
<dbReference type="InterPro" id="IPR016166">
    <property type="entry name" value="FAD-bd_PCMH"/>
</dbReference>
<dbReference type="Pfam" id="PF00941">
    <property type="entry name" value="FAD_binding_5"/>
    <property type="match status" value="1"/>
</dbReference>
<dbReference type="PANTHER" id="PTHR42659:SF2">
    <property type="entry name" value="XANTHINE DEHYDROGENASE SUBUNIT C-RELATED"/>
    <property type="match status" value="1"/>
</dbReference>
<keyword evidence="3" id="KW-0560">Oxidoreductase</keyword>
<dbReference type="SUPFAM" id="SSF55447">
    <property type="entry name" value="CO dehydrogenase flavoprotein C-terminal domain-like"/>
    <property type="match status" value="1"/>
</dbReference>
<dbReference type="PROSITE" id="PS51387">
    <property type="entry name" value="FAD_PCMH"/>
    <property type="match status" value="1"/>
</dbReference>
<reference evidence="5 6" key="1">
    <citation type="submission" date="2020-08" db="EMBL/GenBank/DDBJ databases">
        <title>Amycolatopsis echigonensis JCM 21831.</title>
        <authorList>
            <person name="Tedsree N."/>
            <person name="Kuncharoen N."/>
            <person name="Likhitwitayawuid K."/>
            <person name="Tanasupawat S."/>
        </authorList>
    </citation>
    <scope>NUCLEOTIDE SEQUENCE [LARGE SCALE GENOMIC DNA]</scope>
    <source>
        <strain evidence="5 6">JCM 21831</strain>
    </source>
</reference>
<dbReference type="EMBL" id="JACJHR010000095">
    <property type="protein sequence ID" value="MBB2505219.1"/>
    <property type="molecule type" value="Genomic_DNA"/>
</dbReference>
<dbReference type="SMART" id="SM01092">
    <property type="entry name" value="CO_deh_flav_C"/>
    <property type="match status" value="1"/>
</dbReference>
<accession>A0A8E1W815</accession>
<dbReference type="InterPro" id="IPR051312">
    <property type="entry name" value="Diverse_Substr_Oxidored"/>
</dbReference>
<gene>
    <name evidence="5" type="ORF">H5411_39585</name>
</gene>
<evidence type="ECO:0000256" key="2">
    <source>
        <dbReference type="ARBA" id="ARBA00022827"/>
    </source>
</evidence>
<name>A0A8E1W815_9PSEU</name>
<dbReference type="GO" id="GO:0016491">
    <property type="term" value="F:oxidoreductase activity"/>
    <property type="evidence" value="ECO:0007669"/>
    <property type="project" value="UniProtKB-KW"/>
</dbReference>
<evidence type="ECO:0000259" key="4">
    <source>
        <dbReference type="PROSITE" id="PS51387"/>
    </source>
</evidence>
<dbReference type="Pfam" id="PF03450">
    <property type="entry name" value="CO_deh_flav_C"/>
    <property type="match status" value="1"/>
</dbReference>
<dbReference type="Gene3D" id="3.30.43.10">
    <property type="entry name" value="Uridine Diphospho-n-acetylenolpyruvylglucosamine Reductase, domain 2"/>
    <property type="match status" value="1"/>
</dbReference>
<keyword evidence="1" id="KW-0285">Flavoprotein</keyword>
<feature type="domain" description="FAD-binding PCMH-type" evidence="4">
    <location>
        <begin position="1"/>
        <end position="177"/>
    </location>
</feature>
<dbReference type="InterPro" id="IPR005107">
    <property type="entry name" value="CO_DH_flav_C"/>
</dbReference>
<organism evidence="5 6">
    <name type="scientific">Amycolatopsis echigonensis</name>
    <dbReference type="NCBI Taxonomy" id="2576905"/>
    <lineage>
        <taxon>Bacteria</taxon>
        <taxon>Bacillati</taxon>
        <taxon>Actinomycetota</taxon>
        <taxon>Actinomycetes</taxon>
        <taxon>Pseudonocardiales</taxon>
        <taxon>Pseudonocardiaceae</taxon>
        <taxon>Amycolatopsis</taxon>
    </lineage>
</organism>
<dbReference type="InterPro" id="IPR016167">
    <property type="entry name" value="FAD-bd_PCMH_sub1"/>
</dbReference>
<dbReference type="AlphaFoldDB" id="A0A8E1W815"/>
<dbReference type="Gene3D" id="3.30.390.50">
    <property type="entry name" value="CO dehydrogenase flavoprotein, C-terminal domain"/>
    <property type="match status" value="1"/>
</dbReference>
<dbReference type="InterPro" id="IPR036683">
    <property type="entry name" value="CO_DH_flav_C_dom_sf"/>
</dbReference>
<dbReference type="PANTHER" id="PTHR42659">
    <property type="entry name" value="XANTHINE DEHYDROGENASE SUBUNIT C-RELATED"/>
    <property type="match status" value="1"/>
</dbReference>
<dbReference type="GO" id="GO:0071949">
    <property type="term" value="F:FAD binding"/>
    <property type="evidence" value="ECO:0007669"/>
    <property type="project" value="InterPro"/>
</dbReference>
<dbReference type="RefSeq" id="WP_183126762.1">
    <property type="nucleotide sequence ID" value="NZ_JACJHR010000095.1"/>
</dbReference>
<dbReference type="InterPro" id="IPR002346">
    <property type="entry name" value="Mopterin_DH_FAD-bd"/>
</dbReference>
<dbReference type="InterPro" id="IPR016169">
    <property type="entry name" value="FAD-bd_PCMH_sub2"/>
</dbReference>
<dbReference type="InterPro" id="IPR036318">
    <property type="entry name" value="FAD-bd_PCMH-like_sf"/>
</dbReference>
<dbReference type="Proteomes" id="UP000550260">
    <property type="component" value="Unassembled WGS sequence"/>
</dbReference>